<organism evidence="2 3">
    <name type="scientific">Cercospora beticola</name>
    <name type="common">Sugarbeet leaf spot fungus</name>
    <dbReference type="NCBI Taxonomy" id="122368"/>
    <lineage>
        <taxon>Eukaryota</taxon>
        <taxon>Fungi</taxon>
        <taxon>Dikarya</taxon>
        <taxon>Ascomycota</taxon>
        <taxon>Pezizomycotina</taxon>
        <taxon>Dothideomycetes</taxon>
        <taxon>Dothideomycetidae</taxon>
        <taxon>Mycosphaerellales</taxon>
        <taxon>Mycosphaerellaceae</taxon>
        <taxon>Cercospora</taxon>
    </lineage>
</organism>
<dbReference type="EMBL" id="CP134185">
    <property type="protein sequence ID" value="WPA98384.1"/>
    <property type="molecule type" value="Genomic_DNA"/>
</dbReference>
<name>A0ABZ0NFZ1_CERBT</name>
<evidence type="ECO:0000313" key="2">
    <source>
        <dbReference type="EMBL" id="WPA98384.1"/>
    </source>
</evidence>
<accession>A0ABZ0NFZ1</accession>
<keyword evidence="3" id="KW-1185">Reference proteome</keyword>
<evidence type="ECO:0000313" key="3">
    <source>
        <dbReference type="Proteomes" id="UP001302367"/>
    </source>
</evidence>
<dbReference type="GeneID" id="90643921"/>
<evidence type="ECO:0000256" key="1">
    <source>
        <dbReference type="SAM" id="MobiDB-lite"/>
    </source>
</evidence>
<reference evidence="2 3" key="1">
    <citation type="submission" date="2023-09" db="EMBL/GenBank/DDBJ databases">
        <title>Complete-Gapless Cercospora beticola genome.</title>
        <authorList>
            <person name="Wyatt N.A."/>
            <person name="Spanner R.E."/>
            <person name="Bolton M.D."/>
        </authorList>
    </citation>
    <scope>NUCLEOTIDE SEQUENCE [LARGE SCALE GENOMIC DNA]</scope>
    <source>
        <strain evidence="2">Cb09-40</strain>
    </source>
</reference>
<protein>
    <submittedName>
        <fullName evidence="2">Uncharacterized protein</fullName>
    </submittedName>
</protein>
<proteinExistence type="predicted"/>
<dbReference type="RefSeq" id="XP_065458408.1">
    <property type="nucleotide sequence ID" value="XM_065602336.1"/>
</dbReference>
<gene>
    <name evidence="2" type="ORF">RHO25_002996</name>
</gene>
<dbReference type="Proteomes" id="UP001302367">
    <property type="component" value="Chromosome 2"/>
</dbReference>
<feature type="compositionally biased region" description="Basic and acidic residues" evidence="1">
    <location>
        <begin position="61"/>
        <end position="75"/>
    </location>
</feature>
<feature type="region of interest" description="Disordered" evidence="1">
    <location>
        <begin position="57"/>
        <end position="85"/>
    </location>
</feature>
<sequence length="85" mass="9532">MTSNAPESLAYKELVFCLQLEPFLDEEDIEVWNARSPAASRVIIRFIVPRRSATSGWSKTLAEEQRGPHISKIPDLEPQATCSDS</sequence>